<dbReference type="STRING" id="366616.CG51_14765"/>
<dbReference type="InterPro" id="IPR011990">
    <property type="entry name" value="TPR-like_helical_dom_sf"/>
</dbReference>
<keyword evidence="4" id="KW-1185">Reference proteome</keyword>
<protein>
    <recommendedName>
        <fullName evidence="5">Ca-activated chloride channel family protein</fullName>
    </recommendedName>
</protein>
<dbReference type="RefSeq" id="WP_035746713.1">
    <property type="nucleotide sequence ID" value="NZ_CALUEG010000006.1"/>
</dbReference>
<evidence type="ECO:0008006" key="5">
    <source>
        <dbReference type="Google" id="ProtNLM"/>
    </source>
</evidence>
<comment type="caution">
    <text evidence="2">The sequence shown here is derived from an EMBL/GenBank/DDBJ whole genome shotgun (WGS) entry which is preliminary data.</text>
</comment>
<name>A0A212AN76_9RHOB</name>
<evidence type="ECO:0000313" key="4">
    <source>
        <dbReference type="Proteomes" id="UP000214673"/>
    </source>
</evidence>
<evidence type="ECO:0000313" key="3">
    <source>
        <dbReference type="Proteomes" id="UP000196640"/>
    </source>
</evidence>
<dbReference type="EMBL" id="NIPX01000023">
    <property type="protein sequence ID" value="OWJ82925.1"/>
    <property type="molecule type" value="Genomic_DNA"/>
</dbReference>
<sequence>MTPARVATLVAFAGVAALLLAGREAGGRLLLMAGQPGLASSLLDDPAIAGVAFYQAGNYAEADAAFARAGRSSTYNRGLSLAATGNYPLSRAYFDAVLFANPADSAARENRNLVNALIPPQMGEGNEAGRIAVVAIATPGGSPIDEVKRLGRPLDAGRRVADREWLATIPDDPGAFLRLRLAAENDRRLSMGLTAPQEGDPW</sequence>
<dbReference type="OrthoDB" id="5801125at2"/>
<gene>
    <name evidence="2" type="ORF">CDV52_13130</name>
    <name evidence="1" type="ORF">CDV53_12365</name>
</gene>
<evidence type="ECO:0000313" key="2">
    <source>
        <dbReference type="EMBL" id="OWJ82925.1"/>
    </source>
</evidence>
<dbReference type="Proteomes" id="UP000196640">
    <property type="component" value="Unassembled WGS sequence"/>
</dbReference>
<reference evidence="3 4" key="1">
    <citation type="submission" date="2016-11" db="EMBL/GenBank/DDBJ databases">
        <title>Comparison of Traditional DNA-DNA Hybridization with In Silico Genomic Analysis.</title>
        <authorList>
            <person name="Nicholson A.C."/>
            <person name="Sammons S."/>
            <person name="Humrighouse B.W."/>
            <person name="Graziano J."/>
            <person name="Lasker B."/>
            <person name="Whitney A.M."/>
            <person name="Mcquiston J.R."/>
        </authorList>
    </citation>
    <scope>NUCLEOTIDE SEQUENCE [LARGE SCALE GENOMIC DNA]</scope>
    <source>
        <strain evidence="1 4">H1892</strain>
        <strain evidence="2 3">H2381</strain>
    </source>
</reference>
<dbReference type="EMBL" id="NIPV01000049">
    <property type="protein sequence ID" value="OWJ74824.1"/>
    <property type="molecule type" value="Genomic_DNA"/>
</dbReference>
<dbReference type="Proteomes" id="UP000214673">
    <property type="component" value="Unassembled WGS sequence"/>
</dbReference>
<organism evidence="2 3">
    <name type="scientific">Haematobacter missouriensis</name>
    <dbReference type="NCBI Taxonomy" id="366616"/>
    <lineage>
        <taxon>Bacteria</taxon>
        <taxon>Pseudomonadati</taxon>
        <taxon>Pseudomonadota</taxon>
        <taxon>Alphaproteobacteria</taxon>
        <taxon>Rhodobacterales</taxon>
        <taxon>Paracoccaceae</taxon>
        <taxon>Haematobacter</taxon>
    </lineage>
</organism>
<evidence type="ECO:0000313" key="1">
    <source>
        <dbReference type="EMBL" id="OWJ74824.1"/>
    </source>
</evidence>
<dbReference type="AlphaFoldDB" id="A0A212AN76"/>
<proteinExistence type="predicted"/>
<accession>A0A212AN76</accession>
<dbReference type="SUPFAM" id="SSF48452">
    <property type="entry name" value="TPR-like"/>
    <property type="match status" value="1"/>
</dbReference>